<organism evidence="4 5">
    <name type="scientific">Haemaphysalis longicornis</name>
    <name type="common">Bush tick</name>
    <dbReference type="NCBI Taxonomy" id="44386"/>
    <lineage>
        <taxon>Eukaryota</taxon>
        <taxon>Metazoa</taxon>
        <taxon>Ecdysozoa</taxon>
        <taxon>Arthropoda</taxon>
        <taxon>Chelicerata</taxon>
        <taxon>Arachnida</taxon>
        <taxon>Acari</taxon>
        <taxon>Parasitiformes</taxon>
        <taxon>Ixodida</taxon>
        <taxon>Ixodoidea</taxon>
        <taxon>Ixodidae</taxon>
        <taxon>Haemaphysalinae</taxon>
        <taxon>Haemaphysalis</taxon>
    </lineage>
</organism>
<evidence type="ECO:0000313" key="5">
    <source>
        <dbReference type="Proteomes" id="UP000821853"/>
    </source>
</evidence>
<evidence type="ECO:0000313" key="4">
    <source>
        <dbReference type="EMBL" id="KAH9384823.1"/>
    </source>
</evidence>
<dbReference type="Proteomes" id="UP000821853">
    <property type="component" value="Unassembled WGS sequence"/>
</dbReference>
<keyword evidence="1" id="KW-0862">Zinc</keyword>
<feature type="region of interest" description="Disordered" evidence="2">
    <location>
        <begin position="615"/>
        <end position="641"/>
    </location>
</feature>
<reference evidence="4 5" key="1">
    <citation type="journal article" date="2020" name="Cell">
        <title>Large-Scale Comparative Analyses of Tick Genomes Elucidate Their Genetic Diversity and Vector Capacities.</title>
        <authorList>
            <consortium name="Tick Genome and Microbiome Consortium (TIGMIC)"/>
            <person name="Jia N."/>
            <person name="Wang J."/>
            <person name="Shi W."/>
            <person name="Du L."/>
            <person name="Sun Y."/>
            <person name="Zhan W."/>
            <person name="Jiang J.F."/>
            <person name="Wang Q."/>
            <person name="Zhang B."/>
            <person name="Ji P."/>
            <person name="Bell-Sakyi L."/>
            <person name="Cui X.M."/>
            <person name="Yuan T.T."/>
            <person name="Jiang B.G."/>
            <person name="Yang W.F."/>
            <person name="Lam T.T."/>
            <person name="Chang Q.C."/>
            <person name="Ding S.J."/>
            <person name="Wang X.J."/>
            <person name="Zhu J.G."/>
            <person name="Ruan X.D."/>
            <person name="Zhao L."/>
            <person name="Wei J.T."/>
            <person name="Ye R.Z."/>
            <person name="Que T.C."/>
            <person name="Du C.H."/>
            <person name="Zhou Y.H."/>
            <person name="Cheng J.X."/>
            <person name="Dai P.F."/>
            <person name="Guo W.B."/>
            <person name="Han X.H."/>
            <person name="Huang E.J."/>
            <person name="Li L.F."/>
            <person name="Wei W."/>
            <person name="Gao Y.C."/>
            <person name="Liu J.Z."/>
            <person name="Shao H.Z."/>
            <person name="Wang X."/>
            <person name="Wang C.C."/>
            <person name="Yang T.C."/>
            <person name="Huo Q.B."/>
            <person name="Li W."/>
            <person name="Chen H.Y."/>
            <person name="Chen S.E."/>
            <person name="Zhou L.G."/>
            <person name="Ni X.B."/>
            <person name="Tian J.H."/>
            <person name="Sheng Y."/>
            <person name="Liu T."/>
            <person name="Pan Y.S."/>
            <person name="Xia L.Y."/>
            <person name="Li J."/>
            <person name="Zhao F."/>
            <person name="Cao W.C."/>
        </authorList>
    </citation>
    <scope>NUCLEOTIDE SEQUENCE [LARGE SCALE GENOMIC DNA]</scope>
    <source>
        <strain evidence="4">HaeL-2018</strain>
    </source>
</reference>
<dbReference type="InterPro" id="IPR042509">
    <property type="entry name" value="ZCCHC3"/>
</dbReference>
<dbReference type="EMBL" id="JABSTR010003235">
    <property type="protein sequence ID" value="KAH9384823.1"/>
    <property type="molecule type" value="Genomic_DNA"/>
</dbReference>
<dbReference type="GO" id="GO:0003690">
    <property type="term" value="F:double-stranded DNA binding"/>
    <property type="evidence" value="ECO:0007669"/>
    <property type="project" value="InterPro"/>
</dbReference>
<feature type="compositionally biased region" description="Low complexity" evidence="2">
    <location>
        <begin position="83"/>
        <end position="95"/>
    </location>
</feature>
<keyword evidence="1" id="KW-0863">Zinc-finger</keyword>
<dbReference type="GO" id="GO:0003723">
    <property type="term" value="F:RNA binding"/>
    <property type="evidence" value="ECO:0007669"/>
    <property type="project" value="InterPro"/>
</dbReference>
<evidence type="ECO:0000256" key="1">
    <source>
        <dbReference type="PROSITE-ProRule" id="PRU00047"/>
    </source>
</evidence>
<dbReference type="SUPFAM" id="SSF57756">
    <property type="entry name" value="Retrovirus zinc finger-like domains"/>
    <property type="match status" value="1"/>
</dbReference>
<proteinExistence type="predicted"/>
<comment type="caution">
    <text evidence="4">The sequence shown here is derived from an EMBL/GenBank/DDBJ whole genome shotgun (WGS) entry which is preliminary data.</text>
</comment>
<dbReference type="GO" id="GO:0008270">
    <property type="term" value="F:zinc ion binding"/>
    <property type="evidence" value="ECO:0007669"/>
    <property type="project" value="UniProtKB-KW"/>
</dbReference>
<dbReference type="Pfam" id="PF00098">
    <property type="entry name" value="zf-CCHC"/>
    <property type="match status" value="1"/>
</dbReference>
<feature type="region of interest" description="Disordered" evidence="2">
    <location>
        <begin position="371"/>
        <end position="457"/>
    </location>
</feature>
<gene>
    <name evidence="4" type="ORF">HPB48_026845</name>
</gene>
<protein>
    <recommendedName>
        <fullName evidence="3">CCHC-type domain-containing protein</fullName>
    </recommendedName>
</protein>
<evidence type="ECO:0000256" key="2">
    <source>
        <dbReference type="SAM" id="MobiDB-lite"/>
    </source>
</evidence>
<dbReference type="PROSITE" id="PS50158">
    <property type="entry name" value="ZF_CCHC"/>
    <property type="match status" value="1"/>
</dbReference>
<dbReference type="GO" id="GO:0002218">
    <property type="term" value="P:activation of innate immune response"/>
    <property type="evidence" value="ECO:0007669"/>
    <property type="project" value="InterPro"/>
</dbReference>
<dbReference type="PANTHER" id="PTHR22639:SF3">
    <property type="entry name" value="ZINC FINGER CCHC DOMAIN-CONTAINING PROTEIN 3"/>
    <property type="match status" value="1"/>
</dbReference>
<feature type="region of interest" description="Disordered" evidence="2">
    <location>
        <begin position="37"/>
        <end position="177"/>
    </location>
</feature>
<dbReference type="VEuPathDB" id="VectorBase:HLOH_062117"/>
<dbReference type="OrthoDB" id="10684835at2759"/>
<dbReference type="InterPro" id="IPR036875">
    <property type="entry name" value="Znf_CCHC_sf"/>
</dbReference>
<sequence length="641" mass="69907">MGHGTILKPLGTSLPKRKVSRLTTELNNTISRIRIIKRPSCKGGKSSKNSEVTAANPAAAAPTPAPSTSTRNAPKDSRAVNNPTTPSTTARPAPTDSLPTADETAMDTLGPARLDPAKRGLHSSGESDAAAETSQPGVTGLPDPVKRSRPQPRPGSQPSGALVGPQPPDDMPPPRSNAFTVKLPVGCTADDIIDGVARIVTIQEVYCVQHMGAKNYEVTVNTRAAATTLVQFKNVRLGDQLVPLVPIGPASTSITCLFLPAAVTNEALIRSLTPYGQVVEPSVLTGTRYIQMRIKEDNSVPNYIRVAGHRAVFDYPGVRRVCRRCRQEGHISTDCTAPFCVRCGIYGLETTPCPHATTTCEVPHLYSSVAGGSQAARVAPVEPDPDDPKPLTNKPPPPTRKPETRKRGSPEWPHWEGVNEELQLSEDSDMETAAANEAKRTRSSDDTTIMPTTKKKKPQRWECPYYDTSNRTTSTVDHHENYVCVWNWTYRDTTDPTKDYSSSAHQVNEGQPVPDIKQLNLRAARRKAQRRAMRTDSAEDWTTYNRIDAVLRRHAKQLGRKSWEGICSTLQGAAGQRRVWHLLRALAHPPVNTNPLSALSIEMQKTTEELAEEFASYYAPDDPQTTDTSPGDVTPPPSNTD</sequence>
<accession>A0A9J6H258</accession>
<feature type="compositionally biased region" description="Pro residues" evidence="2">
    <location>
        <begin position="165"/>
        <end position="175"/>
    </location>
</feature>
<dbReference type="InterPro" id="IPR001878">
    <property type="entry name" value="Znf_CCHC"/>
</dbReference>
<feature type="compositionally biased region" description="Low complexity" evidence="2">
    <location>
        <begin position="53"/>
        <end position="72"/>
    </location>
</feature>
<keyword evidence="1" id="KW-0479">Metal-binding</keyword>
<keyword evidence="5" id="KW-1185">Reference proteome</keyword>
<evidence type="ECO:0000259" key="3">
    <source>
        <dbReference type="PROSITE" id="PS50158"/>
    </source>
</evidence>
<dbReference type="AlphaFoldDB" id="A0A9J6H258"/>
<dbReference type="SMART" id="SM00343">
    <property type="entry name" value="ZnF_C2HC"/>
    <property type="match status" value="1"/>
</dbReference>
<dbReference type="PANTHER" id="PTHR22639">
    <property type="entry name" value="GAG-RELATED PROTEIN"/>
    <property type="match status" value="1"/>
</dbReference>
<name>A0A9J6H258_HAELO</name>
<feature type="domain" description="CCHC-type" evidence="3">
    <location>
        <begin position="322"/>
        <end position="335"/>
    </location>
</feature>
<feature type="compositionally biased region" description="Basic and acidic residues" evidence="2">
    <location>
        <begin position="400"/>
        <end position="409"/>
    </location>
</feature>